<dbReference type="KEGG" id="cman:A9D14_04655"/>
<organism evidence="2 3">
    <name type="scientific">Croceicoccus marinus</name>
    <dbReference type="NCBI Taxonomy" id="450378"/>
    <lineage>
        <taxon>Bacteria</taxon>
        <taxon>Pseudomonadati</taxon>
        <taxon>Pseudomonadota</taxon>
        <taxon>Alphaproteobacteria</taxon>
        <taxon>Sphingomonadales</taxon>
        <taxon>Erythrobacteraceae</taxon>
        <taxon>Croceicoccus</taxon>
    </lineage>
</organism>
<dbReference type="AlphaFoldDB" id="A0A1Z1F9Y1"/>
<dbReference type="InterPro" id="IPR004360">
    <property type="entry name" value="Glyas_Fos-R_dOase_dom"/>
</dbReference>
<dbReference type="SUPFAM" id="SSF54593">
    <property type="entry name" value="Glyoxalase/Bleomycin resistance protein/Dihydroxybiphenyl dioxygenase"/>
    <property type="match status" value="1"/>
</dbReference>
<sequence>MFSHVHVGSNDPARAKRFYDAIMAVLGGGEGVKDPERDRYFYNHDGAMLIVGKPLDGGEATVSNGATIGFRVDSPEQGDEWVKAGIENGGTLIEDAPGIRKKTAGTLYLAYLRDPDGNKLCALKFMDR</sequence>
<gene>
    <name evidence="2" type="ORF">A9D14_04655</name>
</gene>
<dbReference type="EMBL" id="CP019602">
    <property type="protein sequence ID" value="ARU15601.1"/>
    <property type="molecule type" value="Genomic_DNA"/>
</dbReference>
<dbReference type="CDD" id="cd07262">
    <property type="entry name" value="VOC_like"/>
    <property type="match status" value="1"/>
</dbReference>
<evidence type="ECO:0000259" key="1">
    <source>
        <dbReference type="PROSITE" id="PS51819"/>
    </source>
</evidence>
<name>A0A1Z1F9Y1_9SPHN</name>
<dbReference type="Pfam" id="PF00903">
    <property type="entry name" value="Glyoxalase"/>
    <property type="match status" value="1"/>
</dbReference>
<protein>
    <submittedName>
        <fullName evidence="2">Glyoxalase</fullName>
    </submittedName>
</protein>
<dbReference type="Proteomes" id="UP000195807">
    <property type="component" value="Chromosome"/>
</dbReference>
<evidence type="ECO:0000313" key="2">
    <source>
        <dbReference type="EMBL" id="ARU15601.1"/>
    </source>
</evidence>
<evidence type="ECO:0000313" key="3">
    <source>
        <dbReference type="Proteomes" id="UP000195807"/>
    </source>
</evidence>
<dbReference type="InterPro" id="IPR029068">
    <property type="entry name" value="Glyas_Bleomycin-R_OHBP_Dase"/>
</dbReference>
<keyword evidence="3" id="KW-1185">Reference proteome</keyword>
<reference evidence="2 3" key="1">
    <citation type="submission" date="2017-01" db="EMBL/GenBank/DDBJ databases">
        <title>Complete genome sequence of esterase-producing bacterium Croceicoccus marinus E4A9.</title>
        <authorList>
            <person name="Wu Y.-H."/>
            <person name="Cheng H."/>
            <person name="Xu L."/>
            <person name="Huo Y.-Y."/>
            <person name="Wang C.-S."/>
            <person name="Xu X.-W."/>
        </authorList>
    </citation>
    <scope>NUCLEOTIDE SEQUENCE [LARGE SCALE GENOMIC DNA]</scope>
    <source>
        <strain evidence="2 3">E4A9</strain>
    </source>
</reference>
<dbReference type="RefSeq" id="WP_066843349.1">
    <property type="nucleotide sequence ID" value="NZ_CP019602.1"/>
</dbReference>
<feature type="domain" description="VOC" evidence="1">
    <location>
        <begin position="1"/>
        <end position="125"/>
    </location>
</feature>
<dbReference type="Gene3D" id="3.10.180.10">
    <property type="entry name" value="2,3-Dihydroxybiphenyl 1,2-Dioxygenase, domain 1"/>
    <property type="match status" value="1"/>
</dbReference>
<dbReference type="PANTHER" id="PTHR35006:SF1">
    <property type="entry name" value="BLL2941 PROTEIN"/>
    <property type="match status" value="1"/>
</dbReference>
<dbReference type="InterPro" id="IPR037523">
    <property type="entry name" value="VOC_core"/>
</dbReference>
<dbReference type="PROSITE" id="PS51819">
    <property type="entry name" value="VOC"/>
    <property type="match status" value="1"/>
</dbReference>
<accession>A0A1Z1F9Y1</accession>
<dbReference type="PANTHER" id="PTHR35006">
    <property type="entry name" value="GLYOXALASE FAMILY PROTEIN (AFU_ORTHOLOGUE AFUA_5G14830)"/>
    <property type="match status" value="1"/>
</dbReference>
<dbReference type="OrthoDB" id="9807407at2"/>
<dbReference type="STRING" id="450378.GCA_001661675_00932"/>
<proteinExistence type="predicted"/>